<dbReference type="SUPFAM" id="SSF141868">
    <property type="entry name" value="EAL domain-like"/>
    <property type="match status" value="1"/>
</dbReference>
<dbReference type="SUPFAM" id="SSF52172">
    <property type="entry name" value="CheY-like"/>
    <property type="match status" value="1"/>
</dbReference>
<dbReference type="PANTHER" id="PTHR33121">
    <property type="entry name" value="CYCLIC DI-GMP PHOSPHODIESTERASE PDEF"/>
    <property type="match status" value="1"/>
</dbReference>
<name>A0ABV7HBL2_9GAMM</name>
<gene>
    <name evidence="4" type="ORF">ACFOEK_03280</name>
</gene>
<dbReference type="Pfam" id="PF00072">
    <property type="entry name" value="Response_reg"/>
    <property type="match status" value="1"/>
</dbReference>
<dbReference type="InterPro" id="IPR001789">
    <property type="entry name" value="Sig_transdc_resp-reg_receiver"/>
</dbReference>
<feature type="domain" description="Response regulatory" evidence="2">
    <location>
        <begin position="5"/>
        <end position="127"/>
    </location>
</feature>
<accession>A0ABV7HBL2</accession>
<feature type="modified residue" description="4-aspartylphosphate" evidence="1">
    <location>
        <position position="57"/>
    </location>
</feature>
<dbReference type="RefSeq" id="WP_386716104.1">
    <property type="nucleotide sequence ID" value="NZ_JBHRSZ010000002.1"/>
</dbReference>
<comment type="caution">
    <text evidence="4">The sequence shown here is derived from an EMBL/GenBank/DDBJ whole genome shotgun (WGS) entry which is preliminary data.</text>
</comment>
<evidence type="ECO:0000313" key="4">
    <source>
        <dbReference type="EMBL" id="MFC3150039.1"/>
    </source>
</evidence>
<keyword evidence="5" id="KW-1185">Reference proteome</keyword>
<keyword evidence="1" id="KW-0597">Phosphoprotein</keyword>
<sequence length="399" mass="44900">MDTLSILIVEDSDAQRKHLAQQCQDMGCKFVAEAENGRVALELIENSDNHFDILVCDLEMPDIDGIELINLLGNRITELALIIVSAREKSLISSVELMASKQGIWVLGSVQKPLSYNKLKQLMKHYLTYKNEQGEVVRPARKPKLSVEEVKQALDLKLLELHYQPKINMKDHSLAGVECLVRIKKDDQVIFPDQFISVCEEHNLIDDLSYRVVAQAVLQKLKWNGLGLKTQWSINLSAVSFENETFCEALMEVIKSMQGAASQLIFEVTETAVIKDMGKALGVLNRLRLAGCGLSLDDYGTGYSSIQQLSQIPFTELKMDRSLIDGISSKPHLQVIFASSLAMCNQLGLKMVAEGIESKEDWEYLKRRGCHMGQGYYYAPPMPEKAFLEWHRHGMLPLG</sequence>
<proteinExistence type="predicted"/>
<dbReference type="EMBL" id="JBHRSZ010000002">
    <property type="protein sequence ID" value="MFC3150039.1"/>
    <property type="molecule type" value="Genomic_DNA"/>
</dbReference>
<dbReference type="PANTHER" id="PTHR33121:SF79">
    <property type="entry name" value="CYCLIC DI-GMP PHOSPHODIESTERASE PDED-RELATED"/>
    <property type="match status" value="1"/>
</dbReference>
<dbReference type="Gene3D" id="3.40.50.2300">
    <property type="match status" value="1"/>
</dbReference>
<dbReference type="SMART" id="SM00448">
    <property type="entry name" value="REC"/>
    <property type="match status" value="1"/>
</dbReference>
<dbReference type="PROSITE" id="PS50883">
    <property type="entry name" value="EAL"/>
    <property type="match status" value="1"/>
</dbReference>
<dbReference type="CDD" id="cd01948">
    <property type="entry name" value="EAL"/>
    <property type="match status" value="1"/>
</dbReference>
<dbReference type="Pfam" id="PF00563">
    <property type="entry name" value="EAL"/>
    <property type="match status" value="1"/>
</dbReference>
<dbReference type="InterPro" id="IPR011006">
    <property type="entry name" value="CheY-like_superfamily"/>
</dbReference>
<dbReference type="InterPro" id="IPR001633">
    <property type="entry name" value="EAL_dom"/>
</dbReference>
<dbReference type="InterPro" id="IPR050706">
    <property type="entry name" value="Cyclic-di-GMP_PDE-like"/>
</dbReference>
<dbReference type="PROSITE" id="PS50110">
    <property type="entry name" value="RESPONSE_REGULATORY"/>
    <property type="match status" value="1"/>
</dbReference>
<protein>
    <submittedName>
        <fullName evidence="4">EAL domain-containing protein</fullName>
    </submittedName>
</protein>
<organism evidence="4 5">
    <name type="scientific">Litoribrevibacter euphylliae</name>
    <dbReference type="NCBI Taxonomy" id="1834034"/>
    <lineage>
        <taxon>Bacteria</taxon>
        <taxon>Pseudomonadati</taxon>
        <taxon>Pseudomonadota</taxon>
        <taxon>Gammaproteobacteria</taxon>
        <taxon>Oceanospirillales</taxon>
        <taxon>Oceanospirillaceae</taxon>
        <taxon>Litoribrevibacter</taxon>
    </lineage>
</organism>
<dbReference type="Proteomes" id="UP001595476">
    <property type="component" value="Unassembled WGS sequence"/>
</dbReference>
<reference evidence="5" key="1">
    <citation type="journal article" date="2019" name="Int. J. Syst. Evol. Microbiol.">
        <title>The Global Catalogue of Microorganisms (GCM) 10K type strain sequencing project: providing services to taxonomists for standard genome sequencing and annotation.</title>
        <authorList>
            <consortium name="The Broad Institute Genomics Platform"/>
            <consortium name="The Broad Institute Genome Sequencing Center for Infectious Disease"/>
            <person name="Wu L."/>
            <person name="Ma J."/>
        </authorList>
    </citation>
    <scope>NUCLEOTIDE SEQUENCE [LARGE SCALE GENOMIC DNA]</scope>
    <source>
        <strain evidence="5">KCTC 52438</strain>
    </source>
</reference>
<dbReference type="SMART" id="SM00052">
    <property type="entry name" value="EAL"/>
    <property type="match status" value="1"/>
</dbReference>
<dbReference type="Gene3D" id="3.20.20.450">
    <property type="entry name" value="EAL domain"/>
    <property type="match status" value="1"/>
</dbReference>
<evidence type="ECO:0000259" key="2">
    <source>
        <dbReference type="PROSITE" id="PS50110"/>
    </source>
</evidence>
<feature type="domain" description="EAL" evidence="3">
    <location>
        <begin position="143"/>
        <end position="395"/>
    </location>
</feature>
<evidence type="ECO:0000313" key="5">
    <source>
        <dbReference type="Proteomes" id="UP001595476"/>
    </source>
</evidence>
<dbReference type="InterPro" id="IPR035919">
    <property type="entry name" value="EAL_sf"/>
</dbReference>
<evidence type="ECO:0000256" key="1">
    <source>
        <dbReference type="PROSITE-ProRule" id="PRU00169"/>
    </source>
</evidence>
<evidence type="ECO:0000259" key="3">
    <source>
        <dbReference type="PROSITE" id="PS50883"/>
    </source>
</evidence>